<gene>
    <name evidence="7" type="primary">LOC109469641</name>
</gene>
<dbReference type="InterPro" id="IPR000483">
    <property type="entry name" value="Cys-rich_flank_reg_C"/>
</dbReference>
<dbReference type="Pfam" id="PF13855">
    <property type="entry name" value="LRR_8"/>
    <property type="match status" value="1"/>
</dbReference>
<protein>
    <submittedName>
        <fullName evidence="7">Immunoglobulin superfamily containing leucine-rich repeat protein-like</fullName>
    </submittedName>
</protein>
<sequence>MKRVLLALILVNSALGIPHKCEVVDFLSLHCEGLNITSFPQTAYSRFVTAFYLQNNLIQVINEFPSMASLQHLNLSRNAISNVSWKSLVNIPNILELDLSFNRITYVDVSVNRGSLIYFSVSHNKLETFSEENLGIVSGDPEFYRTCVEGNPLHCDCRMAWLQTLILVREKCISGYDSMSCKLYREHPLHLSLRYQNGAGFVCNSPENVQGWPISKVASLAAACEQHVYTTTTLVPT</sequence>
<evidence type="ECO:0000256" key="1">
    <source>
        <dbReference type="ARBA" id="ARBA00022614"/>
    </source>
</evidence>
<dbReference type="PANTHER" id="PTHR24369:SF210">
    <property type="entry name" value="CHAOPTIN-RELATED"/>
    <property type="match status" value="1"/>
</dbReference>
<feature type="domain" description="LRRCT" evidence="5">
    <location>
        <begin position="151"/>
        <end position="204"/>
    </location>
</feature>
<dbReference type="InterPro" id="IPR001611">
    <property type="entry name" value="Leu-rich_rpt"/>
</dbReference>
<feature type="chain" id="PRO_5028213047" evidence="4">
    <location>
        <begin position="17"/>
        <end position="237"/>
    </location>
</feature>
<feature type="signal peptide" evidence="4">
    <location>
        <begin position="1"/>
        <end position="16"/>
    </location>
</feature>
<evidence type="ECO:0000313" key="7">
    <source>
        <dbReference type="RefSeq" id="XP_019623735.1"/>
    </source>
</evidence>
<reference evidence="7" key="1">
    <citation type="submission" date="2025-08" db="UniProtKB">
        <authorList>
            <consortium name="RefSeq"/>
        </authorList>
    </citation>
    <scope>IDENTIFICATION</scope>
    <source>
        <tissue evidence="7">Gonad</tissue>
    </source>
</reference>
<keyword evidence="6" id="KW-1185">Reference proteome</keyword>
<keyword evidence="1" id="KW-0433">Leucine-rich repeat</keyword>
<keyword evidence="2 4" id="KW-0732">Signal</keyword>
<evidence type="ECO:0000256" key="3">
    <source>
        <dbReference type="ARBA" id="ARBA00022737"/>
    </source>
</evidence>
<evidence type="ECO:0000259" key="5">
    <source>
        <dbReference type="SMART" id="SM00082"/>
    </source>
</evidence>
<dbReference type="InterPro" id="IPR050541">
    <property type="entry name" value="LRR_TM_domain-containing"/>
</dbReference>
<dbReference type="OrthoDB" id="1416801at2759"/>
<proteinExistence type="predicted"/>
<dbReference type="SMART" id="SM00082">
    <property type="entry name" value="LRRCT"/>
    <property type="match status" value="1"/>
</dbReference>
<evidence type="ECO:0000256" key="2">
    <source>
        <dbReference type="ARBA" id="ARBA00022729"/>
    </source>
</evidence>
<name>A0A6P4Y3Z3_BRABE</name>
<dbReference type="AlphaFoldDB" id="A0A6P4Y3Z3"/>
<dbReference type="PANTHER" id="PTHR24369">
    <property type="entry name" value="ANTIGEN BSP, PUTATIVE-RELATED"/>
    <property type="match status" value="1"/>
</dbReference>
<evidence type="ECO:0000313" key="6">
    <source>
        <dbReference type="Proteomes" id="UP000515135"/>
    </source>
</evidence>
<dbReference type="RefSeq" id="XP_019623735.1">
    <property type="nucleotide sequence ID" value="XM_019768176.1"/>
</dbReference>
<keyword evidence="3" id="KW-0677">Repeat</keyword>
<dbReference type="GeneID" id="109469641"/>
<organism evidence="6 7">
    <name type="scientific">Branchiostoma belcheri</name>
    <name type="common">Amphioxus</name>
    <dbReference type="NCBI Taxonomy" id="7741"/>
    <lineage>
        <taxon>Eukaryota</taxon>
        <taxon>Metazoa</taxon>
        <taxon>Chordata</taxon>
        <taxon>Cephalochordata</taxon>
        <taxon>Leptocardii</taxon>
        <taxon>Amphioxiformes</taxon>
        <taxon>Branchiostomatidae</taxon>
        <taxon>Branchiostoma</taxon>
    </lineage>
</organism>
<dbReference type="Proteomes" id="UP000515135">
    <property type="component" value="Unplaced"/>
</dbReference>
<dbReference type="SUPFAM" id="SSF52058">
    <property type="entry name" value="L domain-like"/>
    <property type="match status" value="1"/>
</dbReference>
<accession>A0A6P4Y3Z3</accession>
<dbReference type="KEGG" id="bbel:109469641"/>
<evidence type="ECO:0000256" key="4">
    <source>
        <dbReference type="SAM" id="SignalP"/>
    </source>
</evidence>
<dbReference type="InterPro" id="IPR032675">
    <property type="entry name" value="LRR_dom_sf"/>
</dbReference>
<dbReference type="GO" id="GO:0005886">
    <property type="term" value="C:plasma membrane"/>
    <property type="evidence" value="ECO:0007669"/>
    <property type="project" value="TreeGrafter"/>
</dbReference>
<dbReference type="Gene3D" id="3.80.10.10">
    <property type="entry name" value="Ribonuclease Inhibitor"/>
    <property type="match status" value="1"/>
</dbReference>